<dbReference type="KEGG" id="sgy:Sgly_3152"/>
<feature type="region of interest" description="Disordered" evidence="1">
    <location>
        <begin position="1"/>
        <end position="37"/>
    </location>
</feature>
<dbReference type="HOGENOM" id="CLU_1999985_0_0_9"/>
<name>F0SX49_SYNGF</name>
<dbReference type="KEGG" id="sgy:Sgly_0528"/>
<evidence type="ECO:0000313" key="5">
    <source>
        <dbReference type="EMBL" id="ADY57418.1"/>
    </source>
</evidence>
<dbReference type="EMBL" id="CP002547">
    <property type="protein sequence ID" value="ADY56909.1"/>
    <property type="molecule type" value="Genomic_DNA"/>
</dbReference>
<evidence type="ECO:0000313" key="3">
    <source>
        <dbReference type="EMBL" id="ADY56909.1"/>
    </source>
</evidence>
<dbReference type="EMBL" id="CP002547">
    <property type="protein sequence ID" value="ADY54893.1"/>
    <property type="molecule type" value="Genomic_DNA"/>
</dbReference>
<reference evidence="3 6" key="1">
    <citation type="journal article" date="2011" name="Stand. Genomic Sci.">
        <title>Complete genome sequence of Syntrophobotulus glycolicus type strain (FlGlyR).</title>
        <authorList>
            <person name="Han C."/>
            <person name="Mwirichia R."/>
            <person name="Chertkov O."/>
            <person name="Held B."/>
            <person name="Lapidus A."/>
            <person name="Nolan M."/>
            <person name="Lucas S."/>
            <person name="Hammon N."/>
            <person name="Deshpande S."/>
            <person name="Cheng J.F."/>
            <person name="Tapia R."/>
            <person name="Goodwin L."/>
            <person name="Pitluck S."/>
            <person name="Huntemann M."/>
            <person name="Liolios K."/>
            <person name="Ivanova N."/>
            <person name="Pagani I."/>
            <person name="Mavromatis K."/>
            <person name="Ovchinikova G."/>
            <person name="Pati A."/>
            <person name="Chen A."/>
            <person name="Palaniappan K."/>
            <person name="Land M."/>
            <person name="Hauser L."/>
            <person name="Brambilla E.M."/>
            <person name="Rohde M."/>
            <person name="Spring S."/>
            <person name="Sikorski J."/>
            <person name="Goker M."/>
            <person name="Woyke T."/>
            <person name="Bristow J."/>
            <person name="Eisen J.A."/>
            <person name="Markowitz V."/>
            <person name="Hugenholtz P."/>
            <person name="Kyrpides N.C."/>
            <person name="Klenk H.P."/>
            <person name="Detter J.C."/>
        </authorList>
    </citation>
    <scope>NUCLEOTIDE SEQUENCE [LARGE SCALE GENOMIC DNA]</scope>
    <source>
        <strain evidence="3">DSM 8271</strain>
        <strain evidence="6">DSM 8271 / FlGlyR</strain>
    </source>
</reference>
<feature type="compositionally biased region" description="Basic and acidic residues" evidence="1">
    <location>
        <begin position="12"/>
        <end position="28"/>
    </location>
</feature>
<accession>F0SX49</accession>
<protein>
    <submittedName>
        <fullName evidence="3">Uncharacterized protein</fullName>
    </submittedName>
</protein>
<dbReference type="STRING" id="645991.Sgly_0528"/>
<dbReference type="eggNOG" id="ENOG5032S1A">
    <property type="taxonomic scope" value="Bacteria"/>
</dbReference>
<evidence type="ECO:0000256" key="1">
    <source>
        <dbReference type="SAM" id="MobiDB-lite"/>
    </source>
</evidence>
<dbReference type="AlphaFoldDB" id="F0SX49"/>
<dbReference type="KEGG" id="sgy:Sgly_2630"/>
<dbReference type="EMBL" id="CP002547">
    <property type="protein sequence ID" value="ADY57246.1"/>
    <property type="molecule type" value="Genomic_DNA"/>
</dbReference>
<evidence type="ECO:0000313" key="4">
    <source>
        <dbReference type="EMBL" id="ADY57246.1"/>
    </source>
</evidence>
<dbReference type="Proteomes" id="UP000007488">
    <property type="component" value="Chromosome"/>
</dbReference>
<organism evidence="3 6">
    <name type="scientific">Syntrophobotulus glycolicus (strain DSM 8271 / FlGlyR)</name>
    <dbReference type="NCBI Taxonomy" id="645991"/>
    <lineage>
        <taxon>Bacteria</taxon>
        <taxon>Bacillati</taxon>
        <taxon>Bacillota</taxon>
        <taxon>Clostridia</taxon>
        <taxon>Eubacteriales</taxon>
        <taxon>Desulfitobacteriaceae</taxon>
        <taxon>Syntrophobotulus</taxon>
    </lineage>
</organism>
<reference evidence="6" key="2">
    <citation type="submission" date="2011-02" db="EMBL/GenBank/DDBJ databases">
        <title>The complete genome of Syntrophobotulus glycolicus DSM 8271.</title>
        <authorList>
            <person name="Lucas S."/>
            <person name="Copeland A."/>
            <person name="Lapidus A."/>
            <person name="Bruce D."/>
            <person name="Goodwin L."/>
            <person name="Pitluck S."/>
            <person name="Kyrpides N."/>
            <person name="Mavromatis K."/>
            <person name="Pagani I."/>
            <person name="Ivanova N."/>
            <person name="Mikhailova N."/>
            <person name="Chertkov O."/>
            <person name="Held B."/>
            <person name="Detter J.C."/>
            <person name="Tapia R."/>
            <person name="Han C."/>
            <person name="Land M."/>
            <person name="Hauser L."/>
            <person name="Markowitz V."/>
            <person name="Cheng J.-F."/>
            <person name="Hugenholtz P."/>
            <person name="Woyke T."/>
            <person name="Wu D."/>
            <person name="Spring S."/>
            <person name="Schroeder M."/>
            <person name="Brambilla E."/>
            <person name="Klenk H.-P."/>
            <person name="Eisen J.A."/>
        </authorList>
    </citation>
    <scope>NUCLEOTIDE SEQUENCE [LARGE SCALE GENOMIC DNA]</scope>
    <source>
        <strain evidence="6">DSM 8271 / FlGlyR</strain>
    </source>
</reference>
<dbReference type="OrthoDB" id="1855641at2"/>
<evidence type="ECO:0000313" key="6">
    <source>
        <dbReference type="Proteomes" id="UP000007488"/>
    </source>
</evidence>
<sequence length="128" mass="14627">MPGKTKKPKKMTAREKAARAEAKKRLQEKGVIPPDKPKLNRKKFAKEILTEWEAAEEKADLAFYLYQAVFNMVGKDMREVTPEQVGVLKALKIALETRKFTEALKAEGRAQYTIGEYVDKVFAPIMRL</sequence>
<keyword evidence="6" id="KW-1185">Reference proteome</keyword>
<dbReference type="RefSeq" id="WP_013623764.1">
    <property type="nucleotide sequence ID" value="NC_015172.1"/>
</dbReference>
<evidence type="ECO:0000313" key="2">
    <source>
        <dbReference type="EMBL" id="ADY54893.1"/>
    </source>
</evidence>
<gene>
    <name evidence="2" type="ordered locus">Sgly_0528</name>
    <name evidence="3" type="ordered locus">Sgly_2630</name>
    <name evidence="4" type="ordered locus">Sgly_2977</name>
    <name evidence="5" type="ordered locus">Sgly_3152</name>
</gene>
<proteinExistence type="predicted"/>
<feature type="compositionally biased region" description="Basic residues" evidence="1">
    <location>
        <begin position="1"/>
        <end position="11"/>
    </location>
</feature>
<dbReference type="KEGG" id="sgy:Sgly_2977"/>
<dbReference type="EMBL" id="CP002547">
    <property type="protein sequence ID" value="ADY57418.1"/>
    <property type="molecule type" value="Genomic_DNA"/>
</dbReference>